<evidence type="ECO:0000256" key="1">
    <source>
        <dbReference type="ARBA" id="ARBA00002607"/>
    </source>
</evidence>
<dbReference type="InterPro" id="IPR036291">
    <property type="entry name" value="NAD(P)-bd_dom_sf"/>
</dbReference>
<evidence type="ECO:0000259" key="8">
    <source>
        <dbReference type="SMART" id="SM00822"/>
    </source>
</evidence>
<dbReference type="Proteomes" id="UP000575898">
    <property type="component" value="Unassembled WGS sequence"/>
</dbReference>
<dbReference type="InterPro" id="IPR050259">
    <property type="entry name" value="SDR"/>
</dbReference>
<dbReference type="GO" id="GO:0032787">
    <property type="term" value="P:monocarboxylic acid metabolic process"/>
    <property type="evidence" value="ECO:0007669"/>
    <property type="project" value="UniProtKB-ARBA"/>
</dbReference>
<dbReference type="FunFam" id="3.40.50.720:FF:000115">
    <property type="entry name" value="3-oxoacyl-[acyl-carrier-protein] reductase FabG"/>
    <property type="match status" value="1"/>
</dbReference>
<comment type="function">
    <text evidence="1">Catalyzes the NADPH-dependent reduction of beta-ketoacyl-ACP substrates to beta-hydroxyacyl-ACP products, the first reductive step in the elongation cycle of fatty acid biosynthesis.</text>
</comment>
<dbReference type="PRINTS" id="PR00081">
    <property type="entry name" value="GDHRDH"/>
</dbReference>
<dbReference type="AlphaFoldDB" id="A0A840MLH2"/>
<dbReference type="GO" id="GO:0004316">
    <property type="term" value="F:3-oxoacyl-[acyl-carrier-protein] reductase (NADPH) activity"/>
    <property type="evidence" value="ECO:0007669"/>
    <property type="project" value="UniProtKB-EC"/>
</dbReference>
<keyword evidence="5 9" id="KW-0560">Oxidoreductase</keyword>
<evidence type="ECO:0000256" key="4">
    <source>
        <dbReference type="ARBA" id="ARBA00022857"/>
    </source>
</evidence>
<dbReference type="NCBIfam" id="NF009466">
    <property type="entry name" value="PRK12826.1-2"/>
    <property type="match status" value="1"/>
</dbReference>
<evidence type="ECO:0000256" key="2">
    <source>
        <dbReference type="ARBA" id="ARBA00006484"/>
    </source>
</evidence>
<dbReference type="NCBIfam" id="NF005559">
    <property type="entry name" value="PRK07231.1"/>
    <property type="match status" value="1"/>
</dbReference>
<dbReference type="PANTHER" id="PTHR42879">
    <property type="entry name" value="3-OXOACYL-(ACYL-CARRIER-PROTEIN) REDUCTASE"/>
    <property type="match status" value="1"/>
</dbReference>
<reference evidence="9 10" key="1">
    <citation type="submission" date="2020-08" db="EMBL/GenBank/DDBJ databases">
        <title>Genomic Encyclopedia of Type Strains, Phase IV (KMG-IV): sequencing the most valuable type-strain genomes for metagenomic binning, comparative biology and taxonomic classification.</title>
        <authorList>
            <person name="Goeker M."/>
        </authorList>
    </citation>
    <scope>NUCLEOTIDE SEQUENCE [LARGE SCALE GENOMIC DNA]</scope>
    <source>
        <strain evidence="9 10">DSM 27165</strain>
    </source>
</reference>
<comment type="catalytic activity">
    <reaction evidence="7">
        <text>a (3R)-hydroxyacyl-[ACP] + NADP(+) = a 3-oxoacyl-[ACP] + NADPH + H(+)</text>
        <dbReference type="Rhea" id="RHEA:17397"/>
        <dbReference type="Rhea" id="RHEA-COMP:9916"/>
        <dbReference type="Rhea" id="RHEA-COMP:9945"/>
        <dbReference type="ChEBI" id="CHEBI:15378"/>
        <dbReference type="ChEBI" id="CHEBI:57783"/>
        <dbReference type="ChEBI" id="CHEBI:58349"/>
        <dbReference type="ChEBI" id="CHEBI:78776"/>
        <dbReference type="ChEBI" id="CHEBI:78827"/>
        <dbReference type="EC" id="1.1.1.100"/>
    </reaction>
</comment>
<evidence type="ECO:0000256" key="6">
    <source>
        <dbReference type="ARBA" id="ARBA00029899"/>
    </source>
</evidence>
<evidence type="ECO:0000256" key="7">
    <source>
        <dbReference type="ARBA" id="ARBA00048508"/>
    </source>
</evidence>
<dbReference type="PRINTS" id="PR00080">
    <property type="entry name" value="SDRFAMILY"/>
</dbReference>
<keyword evidence="10" id="KW-1185">Reference proteome</keyword>
<organism evidence="9 10">
    <name type="scientific">Chitinivorax tropicus</name>
    <dbReference type="NCBI Taxonomy" id="714531"/>
    <lineage>
        <taxon>Bacteria</taxon>
        <taxon>Pseudomonadati</taxon>
        <taxon>Pseudomonadota</taxon>
        <taxon>Betaproteobacteria</taxon>
        <taxon>Chitinivorax</taxon>
    </lineage>
</organism>
<dbReference type="CDD" id="cd05333">
    <property type="entry name" value="BKR_SDR_c"/>
    <property type="match status" value="1"/>
</dbReference>
<comment type="caution">
    <text evidence="9">The sequence shown here is derived from an EMBL/GenBank/DDBJ whole genome shotgun (WGS) entry which is preliminary data.</text>
</comment>
<accession>A0A840MLH2</accession>
<proteinExistence type="inferred from homology"/>
<gene>
    <name evidence="9" type="ORF">HNQ59_002558</name>
</gene>
<evidence type="ECO:0000313" key="10">
    <source>
        <dbReference type="Proteomes" id="UP000575898"/>
    </source>
</evidence>
<feature type="domain" description="Ketoreductase" evidence="8">
    <location>
        <begin position="6"/>
        <end position="190"/>
    </location>
</feature>
<sequence>MRLNGKISIITGAANGIGKATALKFAAEGATVIVCDLNLEAVAGVVEEIRAAGGKAEGHVVNVTNRQQIADMVAAVKEKHGRIDTLVNNAGIVADARLQKMTDEQFDRVIDINLKGVYNCARAVVDILVEQGSGVIVNASSVVGLYGNFGQTNYAATKFGVIGFTKTWAKELGPKGVRVNAVCPGFIATNILNSMPEKVIAAMEERVALRRLGKPEEIANVYAFLASDESSYINGAAIEVSGSISM</sequence>
<dbReference type="Gene3D" id="3.40.50.720">
    <property type="entry name" value="NAD(P)-binding Rossmann-like Domain"/>
    <property type="match status" value="1"/>
</dbReference>
<comment type="similarity">
    <text evidence="2">Belongs to the short-chain dehydrogenases/reductases (SDR) family.</text>
</comment>
<dbReference type="EMBL" id="JACHHY010000015">
    <property type="protein sequence ID" value="MBB5019260.1"/>
    <property type="molecule type" value="Genomic_DNA"/>
</dbReference>
<evidence type="ECO:0000313" key="9">
    <source>
        <dbReference type="EMBL" id="MBB5019260.1"/>
    </source>
</evidence>
<dbReference type="SUPFAM" id="SSF51735">
    <property type="entry name" value="NAD(P)-binding Rossmann-fold domains"/>
    <property type="match status" value="1"/>
</dbReference>
<dbReference type="Pfam" id="PF13561">
    <property type="entry name" value="adh_short_C2"/>
    <property type="match status" value="1"/>
</dbReference>
<dbReference type="SMART" id="SM00822">
    <property type="entry name" value="PKS_KR"/>
    <property type="match status" value="1"/>
</dbReference>
<dbReference type="InterPro" id="IPR002347">
    <property type="entry name" value="SDR_fam"/>
</dbReference>
<dbReference type="InterPro" id="IPR020904">
    <property type="entry name" value="Sc_DH/Rdtase_CS"/>
</dbReference>
<protein>
    <recommendedName>
        <fullName evidence="3">3-oxoacyl-[acyl-carrier-protein] reductase FabG</fullName>
    </recommendedName>
    <alternativeName>
        <fullName evidence="6">Beta-ketoacyl-ACP reductase</fullName>
    </alternativeName>
</protein>
<dbReference type="PANTHER" id="PTHR42879:SF2">
    <property type="entry name" value="3-OXOACYL-[ACYL-CARRIER-PROTEIN] REDUCTASE FABG"/>
    <property type="match status" value="1"/>
</dbReference>
<name>A0A840MLH2_9PROT</name>
<keyword evidence="4" id="KW-0521">NADP</keyword>
<dbReference type="PROSITE" id="PS00061">
    <property type="entry name" value="ADH_SHORT"/>
    <property type="match status" value="1"/>
</dbReference>
<evidence type="ECO:0000256" key="3">
    <source>
        <dbReference type="ARBA" id="ARBA00017650"/>
    </source>
</evidence>
<evidence type="ECO:0000256" key="5">
    <source>
        <dbReference type="ARBA" id="ARBA00023002"/>
    </source>
</evidence>
<dbReference type="InterPro" id="IPR057326">
    <property type="entry name" value="KR_dom"/>
</dbReference>
<dbReference type="RefSeq" id="WP_184039798.1">
    <property type="nucleotide sequence ID" value="NZ_JACHHY010000015.1"/>
</dbReference>